<feature type="signal peptide" evidence="1">
    <location>
        <begin position="1"/>
        <end position="26"/>
    </location>
</feature>
<dbReference type="OrthoDB" id="10655997at2759"/>
<accession>A0A165H306</accession>
<dbReference type="EMBL" id="KV407458">
    <property type="protein sequence ID" value="KZF22916.1"/>
    <property type="molecule type" value="Genomic_DNA"/>
</dbReference>
<dbReference type="AlphaFoldDB" id="A0A165H306"/>
<proteinExistence type="predicted"/>
<dbReference type="InParanoid" id="A0A165H306"/>
<dbReference type="GeneID" id="28900242"/>
<dbReference type="RefSeq" id="XP_018188471.1">
    <property type="nucleotide sequence ID" value="XM_018335105.1"/>
</dbReference>
<protein>
    <submittedName>
        <fullName evidence="2">Uncharacterized protein</fullName>
    </submittedName>
</protein>
<sequence length="186" mass="19945">MAYTSWTRFVVYLAMTVCLLVIAVQSGPLPGPVRFSEAEQAQIEAMRLEGRSDHSIFETMSSQHAKRLAEAIASPESAASSSASSTTTFSSILSRFRDAGGVLKKRETFASASPSTAYGAVKARALPAAPLAKRGSNAAFVCKLLGTVGANLGPCTEEVVDEVENSRLRLRRDSKLNKKDKPWGFS</sequence>
<organism evidence="2 3">
    <name type="scientific">Xylona heveae (strain CBS 132557 / TC161)</name>
    <dbReference type="NCBI Taxonomy" id="1328760"/>
    <lineage>
        <taxon>Eukaryota</taxon>
        <taxon>Fungi</taxon>
        <taxon>Dikarya</taxon>
        <taxon>Ascomycota</taxon>
        <taxon>Pezizomycotina</taxon>
        <taxon>Xylonomycetes</taxon>
        <taxon>Xylonales</taxon>
        <taxon>Xylonaceae</taxon>
        <taxon>Xylona</taxon>
    </lineage>
</organism>
<evidence type="ECO:0000256" key="1">
    <source>
        <dbReference type="SAM" id="SignalP"/>
    </source>
</evidence>
<evidence type="ECO:0000313" key="2">
    <source>
        <dbReference type="EMBL" id="KZF22916.1"/>
    </source>
</evidence>
<feature type="chain" id="PRO_5007858461" evidence="1">
    <location>
        <begin position="27"/>
        <end position="186"/>
    </location>
</feature>
<keyword evidence="1" id="KW-0732">Signal</keyword>
<gene>
    <name evidence="2" type="ORF">L228DRAFT_268288</name>
</gene>
<keyword evidence="3" id="KW-1185">Reference proteome</keyword>
<dbReference type="Proteomes" id="UP000076632">
    <property type="component" value="Unassembled WGS sequence"/>
</dbReference>
<evidence type="ECO:0000313" key="3">
    <source>
        <dbReference type="Proteomes" id="UP000076632"/>
    </source>
</evidence>
<name>A0A165H306_XYLHT</name>
<reference evidence="2 3" key="1">
    <citation type="journal article" date="2016" name="Fungal Biol.">
        <title>The genome of Xylona heveae provides a window into fungal endophytism.</title>
        <authorList>
            <person name="Gazis R."/>
            <person name="Kuo A."/>
            <person name="Riley R."/>
            <person name="LaButti K."/>
            <person name="Lipzen A."/>
            <person name="Lin J."/>
            <person name="Amirebrahimi M."/>
            <person name="Hesse C.N."/>
            <person name="Spatafora J.W."/>
            <person name="Henrissat B."/>
            <person name="Hainaut M."/>
            <person name="Grigoriev I.V."/>
            <person name="Hibbett D.S."/>
        </authorList>
    </citation>
    <scope>NUCLEOTIDE SEQUENCE [LARGE SCALE GENOMIC DNA]</scope>
    <source>
        <strain evidence="2 3">TC161</strain>
    </source>
</reference>